<dbReference type="EnsemblMetazoa" id="PPAI002343-RA">
    <property type="protein sequence ID" value="PPAI002343-PA"/>
    <property type="gene ID" value="PPAI002343"/>
</dbReference>
<dbReference type="VEuPathDB" id="VectorBase:PPAI002343"/>
<reference evidence="1" key="1">
    <citation type="submission" date="2022-08" db="UniProtKB">
        <authorList>
            <consortium name="EnsemblMetazoa"/>
        </authorList>
    </citation>
    <scope>IDENTIFICATION</scope>
    <source>
        <strain evidence="1">Israel</strain>
    </source>
</reference>
<dbReference type="AlphaFoldDB" id="A0A1B0GMG2"/>
<evidence type="ECO:0000313" key="1">
    <source>
        <dbReference type="EnsemblMetazoa" id="PPAI002343-PA"/>
    </source>
</evidence>
<proteinExistence type="predicted"/>
<evidence type="ECO:0000313" key="2">
    <source>
        <dbReference type="Proteomes" id="UP000092462"/>
    </source>
</evidence>
<keyword evidence="2" id="KW-1185">Reference proteome</keyword>
<protein>
    <submittedName>
        <fullName evidence="1">Uncharacterized protein</fullName>
    </submittedName>
</protein>
<organism evidence="1 2">
    <name type="scientific">Phlebotomus papatasi</name>
    <name type="common">Sandfly</name>
    <dbReference type="NCBI Taxonomy" id="29031"/>
    <lineage>
        <taxon>Eukaryota</taxon>
        <taxon>Metazoa</taxon>
        <taxon>Ecdysozoa</taxon>
        <taxon>Arthropoda</taxon>
        <taxon>Hexapoda</taxon>
        <taxon>Insecta</taxon>
        <taxon>Pterygota</taxon>
        <taxon>Neoptera</taxon>
        <taxon>Endopterygota</taxon>
        <taxon>Diptera</taxon>
        <taxon>Nematocera</taxon>
        <taxon>Psychodoidea</taxon>
        <taxon>Psychodidae</taxon>
        <taxon>Phlebotomus</taxon>
        <taxon>Phlebotomus</taxon>
    </lineage>
</organism>
<sequence length="115" mass="13632">MKFVESDEIFMVMFLWANFRRSTRRSPKFCATRRSVPASLQCQFIWRIWEFALKTVTTVANLPWSESALISRRQWSCSWIWVSATKCWFQYGKSLGIRFSARGSQFPAIWSESRS</sequence>
<accession>A0A1B0GMG2</accession>
<name>A0A1B0GMG2_PHLPP</name>
<dbReference type="EMBL" id="AJVK01011462">
    <property type="status" value="NOT_ANNOTATED_CDS"/>
    <property type="molecule type" value="Genomic_DNA"/>
</dbReference>
<dbReference type="Proteomes" id="UP000092462">
    <property type="component" value="Unassembled WGS sequence"/>
</dbReference>